<evidence type="ECO:0000256" key="1">
    <source>
        <dbReference type="SAM" id="MobiDB-lite"/>
    </source>
</evidence>
<feature type="region of interest" description="Disordered" evidence="1">
    <location>
        <begin position="1"/>
        <end position="31"/>
    </location>
</feature>
<accession>X1I8W6</accession>
<proteinExistence type="predicted"/>
<reference evidence="2" key="1">
    <citation type="journal article" date="2014" name="Front. Microbiol.">
        <title>High frequency of phylogenetically diverse reductive dehalogenase-homologous genes in deep subseafloor sedimentary metagenomes.</title>
        <authorList>
            <person name="Kawai M."/>
            <person name="Futagami T."/>
            <person name="Toyoda A."/>
            <person name="Takaki Y."/>
            <person name="Nishi S."/>
            <person name="Hori S."/>
            <person name="Arai W."/>
            <person name="Tsubouchi T."/>
            <person name="Morono Y."/>
            <person name="Uchiyama I."/>
            <person name="Ito T."/>
            <person name="Fujiyama A."/>
            <person name="Inagaki F."/>
            <person name="Takami H."/>
        </authorList>
    </citation>
    <scope>NUCLEOTIDE SEQUENCE</scope>
    <source>
        <strain evidence="2">Expedition CK06-06</strain>
    </source>
</reference>
<organism evidence="2">
    <name type="scientific">marine sediment metagenome</name>
    <dbReference type="NCBI Taxonomy" id="412755"/>
    <lineage>
        <taxon>unclassified sequences</taxon>
        <taxon>metagenomes</taxon>
        <taxon>ecological metagenomes</taxon>
    </lineage>
</organism>
<evidence type="ECO:0000313" key="2">
    <source>
        <dbReference type="EMBL" id="GAH53993.1"/>
    </source>
</evidence>
<dbReference type="EMBL" id="BARU01020864">
    <property type="protein sequence ID" value="GAH53993.1"/>
    <property type="molecule type" value="Genomic_DNA"/>
</dbReference>
<feature type="compositionally biased region" description="Polar residues" evidence="1">
    <location>
        <begin position="14"/>
        <end position="31"/>
    </location>
</feature>
<feature type="non-terminal residue" evidence="2">
    <location>
        <position position="78"/>
    </location>
</feature>
<dbReference type="AlphaFoldDB" id="X1I8W6"/>
<comment type="caution">
    <text evidence="2">The sequence shown here is derived from an EMBL/GenBank/DDBJ whole genome shotgun (WGS) entry which is preliminary data.</text>
</comment>
<protein>
    <submittedName>
        <fullName evidence="2">Uncharacterized protein</fullName>
    </submittedName>
</protein>
<sequence>MEATTEERKRKVKFSQNQLQTRQNSKESQGVTPETIINIGEVMIILGAAITVDAIDILDLTGIGAILVRLIDVPTLGA</sequence>
<name>X1I8W6_9ZZZZ</name>
<gene>
    <name evidence="2" type="ORF">S03H2_34218</name>
</gene>